<protein>
    <recommendedName>
        <fullName evidence="4">Ig-like domain (Group 2)</fullName>
    </recommendedName>
</protein>
<dbReference type="OrthoDB" id="10014307at2"/>
<dbReference type="RefSeq" id="WP_090676326.1">
    <property type="nucleotide sequence ID" value="NZ_FMTT01000059.1"/>
</dbReference>
<dbReference type="SUPFAM" id="SSF49373">
    <property type="entry name" value="Invasin/intimin cell-adhesion fragments"/>
    <property type="match status" value="1"/>
</dbReference>
<gene>
    <name evidence="2" type="ORF">SAMN04487970_10594</name>
</gene>
<dbReference type="InterPro" id="IPR008964">
    <property type="entry name" value="Invasin/intimin_cell_adhesion"/>
</dbReference>
<evidence type="ECO:0008006" key="4">
    <source>
        <dbReference type="Google" id="ProtNLM"/>
    </source>
</evidence>
<feature type="chain" id="PRO_5011619928" description="Ig-like domain (Group 2)" evidence="1">
    <location>
        <begin position="26"/>
        <end position="114"/>
    </location>
</feature>
<keyword evidence="1" id="KW-0732">Signal</keyword>
<evidence type="ECO:0000313" key="3">
    <source>
        <dbReference type="Proteomes" id="UP000198601"/>
    </source>
</evidence>
<dbReference type="Proteomes" id="UP000198601">
    <property type="component" value="Unassembled WGS sequence"/>
</dbReference>
<feature type="signal peptide" evidence="1">
    <location>
        <begin position="1"/>
        <end position="25"/>
    </location>
</feature>
<keyword evidence="3" id="KW-1185">Reference proteome</keyword>
<organism evidence="2 3">
    <name type="scientific">Paenibacillus tianmuensis</name>
    <dbReference type="NCBI Taxonomy" id="624147"/>
    <lineage>
        <taxon>Bacteria</taxon>
        <taxon>Bacillati</taxon>
        <taxon>Bacillota</taxon>
        <taxon>Bacilli</taxon>
        <taxon>Bacillales</taxon>
        <taxon>Paenibacillaceae</taxon>
        <taxon>Paenibacillus</taxon>
    </lineage>
</organism>
<evidence type="ECO:0000256" key="1">
    <source>
        <dbReference type="SAM" id="SignalP"/>
    </source>
</evidence>
<accession>A0A1G4TN25</accession>
<dbReference type="AlphaFoldDB" id="A0A1G4TN25"/>
<proteinExistence type="predicted"/>
<reference evidence="3" key="1">
    <citation type="submission" date="2016-10" db="EMBL/GenBank/DDBJ databases">
        <authorList>
            <person name="Varghese N."/>
            <person name="Submissions S."/>
        </authorList>
    </citation>
    <scope>NUCLEOTIDE SEQUENCE [LARGE SCALE GENOMIC DNA]</scope>
    <source>
        <strain evidence="3">CGMCC 1.8946</strain>
    </source>
</reference>
<dbReference type="EMBL" id="FMTT01000059">
    <property type="protein sequence ID" value="SCW82776.1"/>
    <property type="molecule type" value="Genomic_DNA"/>
</dbReference>
<sequence length="114" mass="12353">MKKKFASLALLSALAIASITSAAHAEQVQPSRETNPSLAATETTFASPVERNKTLKVGKTLQLPKGYQYFPAVGWPKIIDVDADGLVTGKKKGNAVVEVKDGRELKYVYYITVN</sequence>
<evidence type="ECO:0000313" key="2">
    <source>
        <dbReference type="EMBL" id="SCW82776.1"/>
    </source>
</evidence>
<name>A0A1G4TN25_9BACL</name>